<sequence>MSMLLLLTLSIILLGSVAYFRLSRLIWSPILIILLADAQYIGSLSWGASLLLWPVAIVSLLIAWLPIVRQQLITKPLFEFFKKNLPPLSDTEKAAIESGTVWWEGKLFQGQANWQKLWNMPKPTLTQDETAFLNNEVRTLCSMVNDWEITHEKADLPKEVWDYLKNNKFFGMIIPKEYGGLGFSALMHSSVIAKLATKSVSLAVTTMVPNSLGPGELLIHYGTEEQKQYFLPRLASGKEIPCFALTAPEAGSDAGSIPDQGIVCKGTFEGKEIVGISLQFDKRYITLAPVATLVGLAFKLYDPEHLLSTNTNVGITLALIPASHPGVEIGARHHPLRLAFMNGPIRGKDVFIPLDWIIGGVAMAGKGWQMLFECLSVGRGISLPALSTGTASLSYVATGAYAAIRKQFNLAIGQFEGVEEALARIGGFAYQLDAARVFTAQAIDLQERPAVATSIAKYHMTELSRAVNNAAMDIHGGRAIMMGPSNYLGVSYQAMPLSITVEGANILTRSLMIFGQGAIRCHPYLKDELLVLDAYKDDQKLALKHFDKICIQHIGYAISNFVRSITLALTLGKVTELTAKQDIKCYLQKLNWLSASLAWISDIAMLTLGGALKRKELLSARLGDVLSHLYLSSALLKYYQDGEKSAEERNLLHWGLQHNLYQCQEAYYGLFENFPNQLLGRLMRWVIFPYGRRFSKPNDELSHLVAKKLLIETPIRQHFSQLCYIGDLEDPMGLIEETFKQLQIAKPVLEKLAQAVKAGNIHRSLSLRAQLQAAMAKNILTQHEVNIVEEYEQLRVKAIAVDEFPSDYPLGSEICNNQSKQHADEQSIS</sequence>
<protein>
    <recommendedName>
        <fullName evidence="6">Acyl-coenzyme A dehydrogenase</fullName>
        <ecNumber evidence="4">1.3.8.7</ecNumber>
        <ecNumber evidence="5">1.3.8.8</ecNumber>
    </recommendedName>
</protein>
<dbReference type="PANTHER" id="PTHR48083">
    <property type="entry name" value="MEDIUM-CHAIN SPECIFIC ACYL-COA DEHYDROGENASE, MITOCHONDRIAL-RELATED"/>
    <property type="match status" value="1"/>
</dbReference>
<comment type="caution">
    <text evidence="16">The sequence shown here is derived from an EMBL/GenBank/DDBJ whole genome shotgun (WGS) entry which is preliminary data.</text>
</comment>
<dbReference type="InterPro" id="IPR046373">
    <property type="entry name" value="Acyl-CoA_Oxase/DH_mid-dom_sf"/>
</dbReference>
<dbReference type="Proteomes" id="UP000051494">
    <property type="component" value="Unassembled WGS sequence"/>
</dbReference>
<dbReference type="GO" id="GO:0070991">
    <property type="term" value="F:medium-chain fatty acyl-CoA dehydrogenase activity"/>
    <property type="evidence" value="ECO:0007669"/>
    <property type="project" value="UniProtKB-EC"/>
</dbReference>
<evidence type="ECO:0000259" key="15">
    <source>
        <dbReference type="Pfam" id="PF09317"/>
    </source>
</evidence>
<dbReference type="InterPro" id="IPR037069">
    <property type="entry name" value="AcylCoA_DH/ox_N_sf"/>
</dbReference>
<keyword evidence="18" id="KW-1185">Reference proteome</keyword>
<dbReference type="Gene3D" id="2.40.110.10">
    <property type="entry name" value="Butyryl-CoA Dehydrogenase, subunit A, domain 2"/>
    <property type="match status" value="1"/>
</dbReference>
<dbReference type="EMBL" id="LKHV01000013">
    <property type="protein sequence ID" value="KRG17696.1"/>
    <property type="molecule type" value="Genomic_DNA"/>
</dbReference>
<comment type="catalytic activity">
    <reaction evidence="11">
        <text>a long-chain 2,3-saturated fatty acyl-CoA + oxidized [electron-transfer flavoprotein] + H(+) = a long-chain (2E)-enoyl-CoA + reduced [electron-transfer flavoprotein]</text>
        <dbReference type="Rhea" id="RHEA:17721"/>
        <dbReference type="Rhea" id="RHEA-COMP:10685"/>
        <dbReference type="Rhea" id="RHEA-COMP:10686"/>
        <dbReference type="ChEBI" id="CHEBI:15378"/>
        <dbReference type="ChEBI" id="CHEBI:57692"/>
        <dbReference type="ChEBI" id="CHEBI:58307"/>
        <dbReference type="ChEBI" id="CHEBI:83721"/>
        <dbReference type="ChEBI" id="CHEBI:83727"/>
        <dbReference type="EC" id="1.3.8.8"/>
    </reaction>
</comment>
<dbReference type="GO" id="GO:0004466">
    <property type="term" value="F:long-chain fatty acyl-CoA dehydrogenase activity"/>
    <property type="evidence" value="ECO:0007669"/>
    <property type="project" value="UniProtKB-EC"/>
</dbReference>
<dbReference type="AlphaFoldDB" id="A0A0Q9YAK5"/>
<dbReference type="InterPro" id="IPR036250">
    <property type="entry name" value="AcylCo_DH-like_C"/>
</dbReference>
<evidence type="ECO:0000256" key="10">
    <source>
        <dbReference type="ARBA" id="ARBA00047882"/>
    </source>
</evidence>
<feature type="domain" description="Acyl-CoA dehydrogenase/oxidase N-terminal" evidence="14">
    <location>
        <begin position="143"/>
        <end position="238"/>
    </location>
</feature>
<dbReference type="EC" id="1.3.8.7" evidence="4"/>
<dbReference type="Gene3D" id="1.10.540.10">
    <property type="entry name" value="Acyl-CoA dehydrogenase/oxidase, N-terminal domain"/>
    <property type="match status" value="1"/>
</dbReference>
<evidence type="ECO:0000313" key="16">
    <source>
        <dbReference type="EMBL" id="KRG17696.1"/>
    </source>
</evidence>
<evidence type="ECO:0000259" key="13">
    <source>
        <dbReference type="Pfam" id="PF00441"/>
    </source>
</evidence>
<evidence type="ECO:0000256" key="4">
    <source>
        <dbReference type="ARBA" id="ARBA00012033"/>
    </source>
</evidence>
<dbReference type="NCBIfam" id="NF009586">
    <property type="entry name" value="PRK13026.1"/>
    <property type="match status" value="1"/>
</dbReference>
<reference evidence="16" key="1">
    <citation type="submission" date="2015-09" db="EMBL/GenBank/DDBJ databases">
        <title>Draft Genome Sequences of Two Novel Amoeba-resistant Intranuclear Bacteria, Candidatus Berkiella cookevillensis and Candidatus Berkiella aquae.</title>
        <authorList>
            <person name="Mehari Y.T."/>
            <person name="Arivett B.A."/>
            <person name="Farone A.L."/>
            <person name="Gunderson J.H."/>
            <person name="Farone M.B."/>
        </authorList>
    </citation>
    <scope>NUCLEOTIDE SEQUENCE [LARGE SCALE GENOMIC DNA]</scope>
    <source>
        <strain evidence="16">CC99</strain>
    </source>
</reference>
<feature type="domain" description="Acyl-CoA dehydrogenase C-terminal bacterial-type" evidence="15">
    <location>
        <begin position="519"/>
        <end position="804"/>
    </location>
</feature>
<organism evidence="16">
    <name type="scientific">Candidatus Berkiella cookevillensis</name>
    <dbReference type="NCBI Taxonomy" id="437022"/>
    <lineage>
        <taxon>Bacteria</taxon>
        <taxon>Pseudomonadati</taxon>
        <taxon>Pseudomonadota</taxon>
        <taxon>Gammaproteobacteria</taxon>
        <taxon>Candidatus Berkiellales</taxon>
        <taxon>Candidatus Berkiellaceae</taxon>
        <taxon>Candidatus Berkiella</taxon>
    </lineage>
</organism>
<keyword evidence="8" id="KW-0274">FAD</keyword>
<comment type="similarity">
    <text evidence="3">Belongs to the acyl-CoA dehydrogenase family.</text>
</comment>
<dbReference type="RefSeq" id="WP_077065475.1">
    <property type="nucleotide sequence ID" value="NZ_LKHV02000001.1"/>
</dbReference>
<dbReference type="Pfam" id="PF09317">
    <property type="entry name" value="ACDH_C"/>
    <property type="match status" value="1"/>
</dbReference>
<dbReference type="InterPro" id="IPR009100">
    <property type="entry name" value="AcylCoA_DH/oxidase_NM_dom_sf"/>
</dbReference>
<dbReference type="SUPFAM" id="SSF56645">
    <property type="entry name" value="Acyl-CoA dehydrogenase NM domain-like"/>
    <property type="match status" value="1"/>
</dbReference>
<accession>A0A0Q9YAK5</accession>
<evidence type="ECO:0000256" key="11">
    <source>
        <dbReference type="ARBA" id="ARBA00049247"/>
    </source>
</evidence>
<dbReference type="OrthoDB" id="6138585at2"/>
<evidence type="ECO:0000256" key="7">
    <source>
        <dbReference type="ARBA" id="ARBA00022630"/>
    </source>
</evidence>
<dbReference type="UniPathway" id="UPA00659"/>
<keyword evidence="12" id="KW-1133">Transmembrane helix</keyword>
<dbReference type="InterPro" id="IPR013786">
    <property type="entry name" value="AcylCoA_DH/ox_N"/>
</dbReference>
<keyword evidence="12" id="KW-0812">Transmembrane</keyword>
<feature type="transmembrane region" description="Helical" evidence="12">
    <location>
        <begin position="44"/>
        <end position="65"/>
    </location>
</feature>
<dbReference type="Pfam" id="PF00441">
    <property type="entry name" value="Acyl-CoA_dh_1"/>
    <property type="match status" value="1"/>
</dbReference>
<comment type="cofactor">
    <cofactor evidence="1">
        <name>FAD</name>
        <dbReference type="ChEBI" id="CHEBI:57692"/>
    </cofactor>
</comment>
<reference evidence="17" key="2">
    <citation type="journal article" date="2016" name="Genome Announc.">
        <title>Draft Genome Sequences of Two Novel Amoeba-Resistant Intranuclear Bacteria, 'Candidatus Berkiella cookevillensis' and 'Candidatus Berkiella aquae'.</title>
        <authorList>
            <person name="Mehari Y.T."/>
            <person name="Arivett B.A."/>
            <person name="Farone A.L."/>
            <person name="Gunderson J.H."/>
            <person name="Farone M.B."/>
        </authorList>
    </citation>
    <scope>NUCLEOTIDE SEQUENCE</scope>
    <source>
        <strain evidence="17">CC99</strain>
    </source>
</reference>
<dbReference type="Gene3D" id="1.20.140.10">
    <property type="entry name" value="Butyryl-CoA Dehydrogenase, subunit A, domain 3"/>
    <property type="match status" value="1"/>
</dbReference>
<dbReference type="SUPFAM" id="SSF47203">
    <property type="entry name" value="Acyl-CoA dehydrogenase C-terminal domain-like"/>
    <property type="match status" value="1"/>
</dbReference>
<dbReference type="InterPro" id="IPR009075">
    <property type="entry name" value="AcylCo_DH/oxidase_C"/>
</dbReference>
<keyword evidence="12" id="KW-0472">Membrane</keyword>
<dbReference type="NCBIfam" id="NF007000">
    <property type="entry name" value="PRK09463.1"/>
    <property type="match status" value="1"/>
</dbReference>
<gene>
    <name evidence="16" type="primary">fadE_1</name>
    <name evidence="17" type="ORF">CC99x_003805</name>
    <name evidence="16" type="ORF">CC99x_02155</name>
</gene>
<dbReference type="InterPro" id="IPR015396">
    <property type="entry name" value="FadE_C"/>
</dbReference>
<feature type="domain" description="Acyl-CoA dehydrogenase/oxidase C-terminal" evidence="13">
    <location>
        <begin position="365"/>
        <end position="503"/>
    </location>
</feature>
<evidence type="ECO:0000256" key="1">
    <source>
        <dbReference type="ARBA" id="ARBA00001974"/>
    </source>
</evidence>
<keyword evidence="7" id="KW-0285">Flavoprotein</keyword>
<dbReference type="GO" id="GO:0050660">
    <property type="term" value="F:flavin adenine dinucleotide binding"/>
    <property type="evidence" value="ECO:0007669"/>
    <property type="project" value="InterPro"/>
</dbReference>
<evidence type="ECO:0000313" key="17">
    <source>
        <dbReference type="EMBL" id="MCS5708023.1"/>
    </source>
</evidence>
<dbReference type="GO" id="GO:0005737">
    <property type="term" value="C:cytoplasm"/>
    <property type="evidence" value="ECO:0007669"/>
    <property type="project" value="TreeGrafter"/>
</dbReference>
<comment type="catalytic activity">
    <reaction evidence="10">
        <text>a medium-chain 2,3-saturated fatty acyl-CoA + oxidized [electron-transfer flavoprotein] + H(+) = a medium-chain (2E)-enoyl-CoA + reduced [electron-transfer flavoprotein]</text>
        <dbReference type="Rhea" id="RHEA:14477"/>
        <dbReference type="Rhea" id="RHEA-COMP:10685"/>
        <dbReference type="Rhea" id="RHEA-COMP:10686"/>
        <dbReference type="ChEBI" id="CHEBI:15378"/>
        <dbReference type="ChEBI" id="CHEBI:57692"/>
        <dbReference type="ChEBI" id="CHEBI:58307"/>
        <dbReference type="ChEBI" id="CHEBI:83723"/>
        <dbReference type="ChEBI" id="CHEBI:83726"/>
        <dbReference type="EC" id="1.3.8.7"/>
    </reaction>
</comment>
<dbReference type="FunFam" id="1.10.540.10:FF:000004">
    <property type="entry name" value="Acyl-CoA dehydrogenase"/>
    <property type="match status" value="1"/>
</dbReference>
<dbReference type="EC" id="1.3.8.8" evidence="5"/>
<evidence type="ECO:0000256" key="8">
    <source>
        <dbReference type="ARBA" id="ARBA00022827"/>
    </source>
</evidence>
<keyword evidence="9 16" id="KW-0560">Oxidoreductase</keyword>
<evidence type="ECO:0000256" key="2">
    <source>
        <dbReference type="ARBA" id="ARBA00005005"/>
    </source>
</evidence>
<dbReference type="InterPro" id="IPR050741">
    <property type="entry name" value="Acyl-CoA_dehydrogenase"/>
</dbReference>
<dbReference type="PATRIC" id="fig|1590042.3.peg.2204"/>
<reference evidence="17" key="3">
    <citation type="submission" date="2021-06" db="EMBL/GenBank/DDBJ databases">
        <title>Genomic Description and Analysis of Intracellular Bacteria, Candidatus Berkiella cookevillensis and Candidatus Berkiella aquae.</title>
        <authorList>
            <person name="Kidane D.T."/>
            <person name="Mehari Y.T."/>
            <person name="Rice F.C."/>
            <person name="Arivett B.A."/>
            <person name="Farone A.L."/>
            <person name="Berk S.G."/>
            <person name="Farone M.B."/>
        </authorList>
    </citation>
    <scope>NUCLEOTIDE SEQUENCE</scope>
    <source>
        <strain evidence="17">CC99</strain>
    </source>
</reference>
<dbReference type="Pfam" id="PF02771">
    <property type="entry name" value="Acyl-CoA_dh_N"/>
    <property type="match status" value="1"/>
</dbReference>
<dbReference type="FunFam" id="1.20.140.10:FF:000009">
    <property type="entry name" value="Acyl-CoA dehydrogenase"/>
    <property type="match status" value="1"/>
</dbReference>
<evidence type="ECO:0000313" key="18">
    <source>
        <dbReference type="Proteomes" id="UP000051494"/>
    </source>
</evidence>
<evidence type="ECO:0000256" key="6">
    <source>
        <dbReference type="ARBA" id="ARBA00020144"/>
    </source>
</evidence>
<dbReference type="STRING" id="437022.CC99x_02155"/>
<evidence type="ECO:0000256" key="5">
    <source>
        <dbReference type="ARBA" id="ARBA00012040"/>
    </source>
</evidence>
<name>A0A0Q9YAK5_9GAMM</name>
<evidence type="ECO:0000256" key="9">
    <source>
        <dbReference type="ARBA" id="ARBA00023002"/>
    </source>
</evidence>
<dbReference type="GO" id="GO:0033539">
    <property type="term" value="P:fatty acid beta-oxidation using acyl-CoA dehydrogenase"/>
    <property type="evidence" value="ECO:0007669"/>
    <property type="project" value="InterPro"/>
</dbReference>
<comment type="pathway">
    <text evidence="2">Lipid metabolism; fatty acid beta-oxidation.</text>
</comment>
<evidence type="ECO:0000256" key="3">
    <source>
        <dbReference type="ARBA" id="ARBA00009347"/>
    </source>
</evidence>
<proteinExistence type="inferred from homology"/>
<evidence type="ECO:0000256" key="12">
    <source>
        <dbReference type="SAM" id="Phobius"/>
    </source>
</evidence>
<dbReference type="EMBL" id="LKHV02000001">
    <property type="protein sequence ID" value="MCS5708023.1"/>
    <property type="molecule type" value="Genomic_DNA"/>
</dbReference>
<dbReference type="PANTHER" id="PTHR48083:SF33">
    <property type="entry name" value="ACYL-COENZYME A DEHYDROGENASE"/>
    <property type="match status" value="1"/>
</dbReference>
<evidence type="ECO:0000259" key="14">
    <source>
        <dbReference type="Pfam" id="PF02771"/>
    </source>
</evidence>